<keyword evidence="2" id="KW-0456">Lyase</keyword>
<keyword evidence="3" id="KW-1185">Reference proteome</keyword>
<protein>
    <submittedName>
        <fullName evidence="2">Branched-chain amino acid aminotransferase/4-amino-4-deoxychorismate lyase</fullName>
    </submittedName>
</protein>
<name>A0A263HB06_9PAST</name>
<dbReference type="Gene3D" id="3.30.470.10">
    <property type="match status" value="1"/>
</dbReference>
<gene>
    <name evidence="1" type="ORF">CFY87_09530</name>
    <name evidence="2" type="ORF">NCTC10851_00199</name>
</gene>
<dbReference type="RefSeq" id="WP_094947060.1">
    <property type="nucleotide sequence ID" value="NZ_NLFK01000010.1"/>
</dbReference>
<dbReference type="Pfam" id="PF01063">
    <property type="entry name" value="Aminotran_4"/>
    <property type="match status" value="1"/>
</dbReference>
<dbReference type="InterPro" id="IPR043132">
    <property type="entry name" value="BCAT-like_C"/>
</dbReference>
<proteinExistence type="predicted"/>
<dbReference type="Proteomes" id="UP000215738">
    <property type="component" value="Unassembled WGS sequence"/>
</dbReference>
<dbReference type="InterPro" id="IPR036038">
    <property type="entry name" value="Aminotransferase-like"/>
</dbReference>
<evidence type="ECO:0000313" key="3">
    <source>
        <dbReference type="Proteomes" id="UP000215738"/>
    </source>
</evidence>
<evidence type="ECO:0000313" key="4">
    <source>
        <dbReference type="Proteomes" id="UP000254507"/>
    </source>
</evidence>
<dbReference type="OrthoDB" id="1148709at2"/>
<dbReference type="InParanoid" id="A0A263HB06"/>
<sequence>MEKTIFPLFETIAVEQGKILNIAQHQARYEQSLRQFYRKSAVKIYDLLEVLQKNTALWAELDSPLVRCRIDYHARDYHIQCFPYQRKTYRTFQPVIDDDIDYGLKYADRAYLNGLLQQKGDCDEIMIIKQGCVTDCSIGNLIFRQGDQWFTPDTPLLAGTQRALLLAQGKIQARRILLENVPHFEEIRLINALNGLKVS</sequence>
<dbReference type="GO" id="GO:0008483">
    <property type="term" value="F:transaminase activity"/>
    <property type="evidence" value="ECO:0007669"/>
    <property type="project" value="UniProtKB-KW"/>
</dbReference>
<reference evidence="1 3" key="1">
    <citation type="submission" date="2017-07" db="EMBL/GenBank/DDBJ databases">
        <title>Virulence factors identified in Actinobacillus seminis.</title>
        <authorList>
            <person name="Negrete-Abascal E."/>
            <person name="Vaca-Pacheco S."/>
            <person name="Montes-Garcia F."/>
            <person name="Leyto-Gil A.M."/>
            <person name="Fragoso-Garcia E."/>
            <person name="Carvente-Garcia R."/>
            <person name="Perez-Agueros S."/>
            <person name="Castelan-Sanchez H.G."/>
            <person name="Garcia-Molina A."/>
            <person name="Villamar T.E."/>
            <person name="Vazquez-Cruz C."/>
        </authorList>
    </citation>
    <scope>NUCLEOTIDE SEQUENCE [LARGE SCALE GENOMIC DNA]</scope>
    <source>
        <strain evidence="1 3">ATCC 15768</strain>
    </source>
</reference>
<keyword evidence="2" id="KW-0032">Aminotransferase</keyword>
<organism evidence="2 4">
    <name type="scientific">Actinobacillus seminis</name>
    <dbReference type="NCBI Taxonomy" id="722"/>
    <lineage>
        <taxon>Bacteria</taxon>
        <taxon>Pseudomonadati</taxon>
        <taxon>Pseudomonadota</taxon>
        <taxon>Gammaproteobacteria</taxon>
        <taxon>Pasteurellales</taxon>
        <taxon>Pasteurellaceae</taxon>
        <taxon>Actinobacillus</taxon>
    </lineage>
</organism>
<keyword evidence="2" id="KW-0808">Transferase</keyword>
<evidence type="ECO:0000313" key="1">
    <source>
        <dbReference type="EMBL" id="OZN24301.1"/>
    </source>
</evidence>
<reference evidence="2 4" key="2">
    <citation type="submission" date="2018-06" db="EMBL/GenBank/DDBJ databases">
        <authorList>
            <consortium name="Pathogen Informatics"/>
            <person name="Doyle S."/>
        </authorList>
    </citation>
    <scope>NUCLEOTIDE SEQUENCE [LARGE SCALE GENOMIC DNA]</scope>
    <source>
        <strain evidence="2 4">NCTC10851</strain>
    </source>
</reference>
<dbReference type="GO" id="GO:0016829">
    <property type="term" value="F:lyase activity"/>
    <property type="evidence" value="ECO:0007669"/>
    <property type="project" value="UniProtKB-KW"/>
</dbReference>
<dbReference type="AlphaFoldDB" id="A0A263HB06"/>
<dbReference type="EMBL" id="UFSB01000001">
    <property type="protein sequence ID" value="SUU34193.1"/>
    <property type="molecule type" value="Genomic_DNA"/>
</dbReference>
<dbReference type="EMBL" id="NLFK01000010">
    <property type="protein sequence ID" value="OZN24301.1"/>
    <property type="molecule type" value="Genomic_DNA"/>
</dbReference>
<dbReference type="InterPro" id="IPR043131">
    <property type="entry name" value="BCAT-like_N"/>
</dbReference>
<evidence type="ECO:0000313" key="2">
    <source>
        <dbReference type="EMBL" id="SUU34193.1"/>
    </source>
</evidence>
<dbReference type="Gene3D" id="3.20.10.10">
    <property type="entry name" value="D-amino Acid Aminotransferase, subunit A, domain 2"/>
    <property type="match status" value="1"/>
</dbReference>
<dbReference type="Proteomes" id="UP000254507">
    <property type="component" value="Unassembled WGS sequence"/>
</dbReference>
<dbReference type="SUPFAM" id="SSF56752">
    <property type="entry name" value="D-aminoacid aminotransferase-like PLP-dependent enzymes"/>
    <property type="match status" value="1"/>
</dbReference>
<dbReference type="InterPro" id="IPR001544">
    <property type="entry name" value="Aminotrans_IV"/>
</dbReference>
<accession>A0A263HB06</accession>